<evidence type="ECO:0008006" key="3">
    <source>
        <dbReference type="Google" id="ProtNLM"/>
    </source>
</evidence>
<proteinExistence type="predicted"/>
<dbReference type="EMBL" id="QZEY01000008">
    <property type="protein sequence ID" value="RJL30874.1"/>
    <property type="molecule type" value="Genomic_DNA"/>
</dbReference>
<comment type="caution">
    <text evidence="1">The sequence shown here is derived from an EMBL/GenBank/DDBJ whole genome shotgun (WGS) entry which is preliminary data.</text>
</comment>
<dbReference type="OrthoDB" id="3530951at2"/>
<protein>
    <recommendedName>
        <fullName evidence="3">DUF4352 domain-containing protein</fullName>
    </recommendedName>
</protein>
<gene>
    <name evidence="1" type="ORF">D5H75_21475</name>
</gene>
<sequence>MLGVLLAAAAAWVQTLVYEPGEATQPVMTDGGLNEVISRADYSVKLEGIEAARSLKIVKKGLPADVVKTDSLFLIAKVAGMATKRPTKLGTAYLLTEDGKRYDTTDMLPAGVSLNTRSVQVGWWFRGLYFFEVPKEALPGARIVVGPEPSPLFGEQFQFYARMDPGLDEDKAAKLAAQAKNDYQVVRR</sequence>
<keyword evidence="2" id="KW-1185">Reference proteome</keyword>
<reference evidence="1 2" key="1">
    <citation type="submission" date="2018-09" db="EMBL/GenBank/DDBJ databases">
        <title>YIM 75507 draft genome.</title>
        <authorList>
            <person name="Tang S."/>
            <person name="Feng Y."/>
        </authorList>
    </citation>
    <scope>NUCLEOTIDE SEQUENCE [LARGE SCALE GENOMIC DNA]</scope>
    <source>
        <strain evidence="1 2">YIM 75507</strain>
    </source>
</reference>
<organism evidence="1 2">
    <name type="scientific">Bailinhaonella thermotolerans</name>
    <dbReference type="NCBI Taxonomy" id="1070861"/>
    <lineage>
        <taxon>Bacteria</taxon>
        <taxon>Bacillati</taxon>
        <taxon>Actinomycetota</taxon>
        <taxon>Actinomycetes</taxon>
        <taxon>Streptosporangiales</taxon>
        <taxon>Streptosporangiaceae</taxon>
        <taxon>Bailinhaonella</taxon>
    </lineage>
</organism>
<evidence type="ECO:0000313" key="1">
    <source>
        <dbReference type="EMBL" id="RJL30874.1"/>
    </source>
</evidence>
<name>A0A3A4AU84_9ACTN</name>
<dbReference type="RefSeq" id="WP_119928297.1">
    <property type="nucleotide sequence ID" value="NZ_QZEY01000008.1"/>
</dbReference>
<accession>A0A3A4AU84</accession>
<dbReference type="Proteomes" id="UP000265768">
    <property type="component" value="Unassembled WGS sequence"/>
</dbReference>
<evidence type="ECO:0000313" key="2">
    <source>
        <dbReference type="Proteomes" id="UP000265768"/>
    </source>
</evidence>
<dbReference type="AlphaFoldDB" id="A0A3A4AU84"/>